<feature type="compositionally biased region" description="Basic and acidic residues" evidence="1">
    <location>
        <begin position="53"/>
        <end position="73"/>
    </location>
</feature>
<gene>
    <name evidence="2" type="ORF">RHSIM_Rhsim02G0172700</name>
</gene>
<comment type="caution">
    <text evidence="2">The sequence shown here is derived from an EMBL/GenBank/DDBJ whole genome shotgun (WGS) entry which is preliminary data.</text>
</comment>
<reference evidence="2" key="1">
    <citation type="submission" date="2019-11" db="EMBL/GenBank/DDBJ databases">
        <authorList>
            <person name="Liu Y."/>
            <person name="Hou J."/>
            <person name="Li T.-Q."/>
            <person name="Guan C.-H."/>
            <person name="Wu X."/>
            <person name="Wu H.-Z."/>
            <person name="Ling F."/>
            <person name="Zhang R."/>
            <person name="Shi X.-G."/>
            <person name="Ren J.-P."/>
            <person name="Chen E.-F."/>
            <person name="Sun J.-M."/>
        </authorList>
    </citation>
    <scope>NUCLEOTIDE SEQUENCE</scope>
    <source>
        <strain evidence="2">Adult_tree_wgs_1</strain>
        <tissue evidence="2">Leaves</tissue>
    </source>
</reference>
<keyword evidence="3" id="KW-1185">Reference proteome</keyword>
<dbReference type="EMBL" id="WJXA01000002">
    <property type="protein sequence ID" value="KAF7150643.1"/>
    <property type="molecule type" value="Genomic_DNA"/>
</dbReference>
<feature type="region of interest" description="Disordered" evidence="1">
    <location>
        <begin position="51"/>
        <end position="74"/>
    </location>
</feature>
<proteinExistence type="predicted"/>
<evidence type="ECO:0000313" key="3">
    <source>
        <dbReference type="Proteomes" id="UP000626092"/>
    </source>
</evidence>
<organism evidence="2 3">
    <name type="scientific">Rhododendron simsii</name>
    <name type="common">Sims's rhododendron</name>
    <dbReference type="NCBI Taxonomy" id="118357"/>
    <lineage>
        <taxon>Eukaryota</taxon>
        <taxon>Viridiplantae</taxon>
        <taxon>Streptophyta</taxon>
        <taxon>Embryophyta</taxon>
        <taxon>Tracheophyta</taxon>
        <taxon>Spermatophyta</taxon>
        <taxon>Magnoliopsida</taxon>
        <taxon>eudicotyledons</taxon>
        <taxon>Gunneridae</taxon>
        <taxon>Pentapetalae</taxon>
        <taxon>asterids</taxon>
        <taxon>Ericales</taxon>
        <taxon>Ericaceae</taxon>
        <taxon>Ericoideae</taxon>
        <taxon>Rhodoreae</taxon>
        <taxon>Rhododendron</taxon>
    </lineage>
</organism>
<accession>A0A834LYC9</accession>
<sequence>MQRNNHVAKFRDQGLEHKELMDHVYHDVTAMGNDYIFPGEGIEEITEGSDELDGTRVHGGNGKDHGDKGKDPIGRTSIVGGSYSLRKHKLSNAQEAIFASFAESVDRFKSTPKAIAKDDMYACKDMPDIHLNFAAQEDIKGLLYPTMANTEDMEIVWHGIMAALQYEWEALGQPRRRQRT</sequence>
<dbReference type="OrthoDB" id="1648440at2759"/>
<dbReference type="AlphaFoldDB" id="A0A834LYC9"/>
<evidence type="ECO:0000256" key="1">
    <source>
        <dbReference type="SAM" id="MobiDB-lite"/>
    </source>
</evidence>
<dbReference type="Proteomes" id="UP000626092">
    <property type="component" value="Unassembled WGS sequence"/>
</dbReference>
<name>A0A834LYC9_RHOSS</name>
<evidence type="ECO:0000313" key="2">
    <source>
        <dbReference type="EMBL" id="KAF7150643.1"/>
    </source>
</evidence>
<protein>
    <submittedName>
        <fullName evidence="2">Uncharacterized protein</fullName>
    </submittedName>
</protein>